<dbReference type="InterPro" id="IPR020846">
    <property type="entry name" value="MFS_dom"/>
</dbReference>
<keyword evidence="11" id="KW-1185">Reference proteome</keyword>
<sequence>MASAVPPGIRILPKGSCGDRNVTYRVYILIFTFLCYTCYHMSRKPISVVKSVLHRNCSKVTEDSGVHHLGNDTTWCDWKPFDGSDYSELFGTLDLVYLFAYAISMFFSGHIAERMSLRYFLSGGMIMSGLLTAAFGMGYFWNIHNLGYYIAIQVVGGMFQSTGWPAVVSCMGNWYGKGKRGLIMGIWNSHTSVGNILGSLIAGSFVTGAWGWSFVLPGIIIGILGVLVFFLLVPDPADVGCSLPDHQGTNVTSNDEDRAKEPDIESEEVELRVVASDAVAKPPLSGACITSDTPWNEGDLVVSVITTADNLPMSQKVNMEYSSSTNFVKKKGQPDKPIGFFAALRIPGVVEFSLCLFFAKLVSYTFLFWLPKYISSKSDIDAEKAADLSTFFDVGGILGGITAGLVSDYTGARATTCVIQLMLAAPVMYIYNLYGSIDLAHSIGLSILCGFMVNGPYALITTAVSADLGTHKVLQGNSKALATVTAIIDGTGSIGAAIGPLLAGIIETTGWNNVFYMLIGSDILALLVSLSIASQREIPAILQRYRPLRPLTEHRRLFIGFTMSVYCVSLVGFMRRYTGII</sequence>
<dbReference type="CDD" id="cd17344">
    <property type="entry name" value="MFS_SLC37A1_2"/>
    <property type="match status" value="1"/>
</dbReference>
<evidence type="ECO:0000256" key="4">
    <source>
        <dbReference type="ARBA" id="ARBA00022597"/>
    </source>
</evidence>
<evidence type="ECO:0000256" key="7">
    <source>
        <dbReference type="ARBA" id="ARBA00023136"/>
    </source>
</evidence>
<dbReference type="GO" id="GO:0035435">
    <property type="term" value="P:phosphate ion transmembrane transport"/>
    <property type="evidence" value="ECO:0007669"/>
    <property type="project" value="TreeGrafter"/>
</dbReference>
<keyword evidence="3" id="KW-0813">Transport</keyword>
<feature type="transmembrane region" description="Helical" evidence="8">
    <location>
        <begin position="182"/>
        <end position="206"/>
    </location>
</feature>
<dbReference type="EMBL" id="NEDP02001206">
    <property type="protein sequence ID" value="OWF53822.1"/>
    <property type="molecule type" value="Genomic_DNA"/>
</dbReference>
<dbReference type="Pfam" id="PF07690">
    <property type="entry name" value="MFS_1"/>
    <property type="match status" value="1"/>
</dbReference>
<feature type="transmembrane region" description="Helical" evidence="8">
    <location>
        <begin position="414"/>
        <end position="431"/>
    </location>
</feature>
<feature type="transmembrane region" description="Helical" evidence="8">
    <location>
        <begin position="89"/>
        <end position="107"/>
    </location>
</feature>
<feature type="transmembrane region" description="Helical" evidence="8">
    <location>
        <begin position="555"/>
        <end position="574"/>
    </location>
</feature>
<feature type="transmembrane region" description="Helical" evidence="8">
    <location>
        <begin position="147"/>
        <end position="170"/>
    </location>
</feature>
<dbReference type="OrthoDB" id="3639251at2759"/>
<comment type="similarity">
    <text evidence="2">Belongs to the major facilitator superfamily. Organophosphate:Pi antiporter (OPA) (TC 2.A.1.4) family.</text>
</comment>
<protein>
    <submittedName>
        <fullName evidence="10">Sugar phosphate exchanger 2</fullName>
    </submittedName>
</protein>
<feature type="domain" description="Major facilitator superfamily (MFS) profile" evidence="9">
    <location>
        <begin position="28"/>
        <end position="537"/>
    </location>
</feature>
<keyword evidence="4" id="KW-0762">Sugar transport</keyword>
<name>A0A210QYP8_MIZYE</name>
<dbReference type="InterPro" id="IPR036259">
    <property type="entry name" value="MFS_trans_sf"/>
</dbReference>
<feature type="transmembrane region" description="Helical" evidence="8">
    <location>
        <begin position="212"/>
        <end position="233"/>
    </location>
</feature>
<evidence type="ECO:0000256" key="1">
    <source>
        <dbReference type="ARBA" id="ARBA00004141"/>
    </source>
</evidence>
<dbReference type="GO" id="GO:0061513">
    <property type="term" value="F:glucose 6-phosphate:phosphate antiporter activity"/>
    <property type="evidence" value="ECO:0007669"/>
    <property type="project" value="InterPro"/>
</dbReference>
<evidence type="ECO:0000256" key="2">
    <source>
        <dbReference type="ARBA" id="ARBA00009598"/>
    </source>
</evidence>
<organism evidence="10 11">
    <name type="scientific">Mizuhopecten yessoensis</name>
    <name type="common">Japanese scallop</name>
    <name type="synonym">Patinopecten yessoensis</name>
    <dbReference type="NCBI Taxonomy" id="6573"/>
    <lineage>
        <taxon>Eukaryota</taxon>
        <taxon>Metazoa</taxon>
        <taxon>Spiralia</taxon>
        <taxon>Lophotrochozoa</taxon>
        <taxon>Mollusca</taxon>
        <taxon>Bivalvia</taxon>
        <taxon>Autobranchia</taxon>
        <taxon>Pteriomorphia</taxon>
        <taxon>Pectinida</taxon>
        <taxon>Pectinoidea</taxon>
        <taxon>Pectinidae</taxon>
        <taxon>Mizuhopecten</taxon>
    </lineage>
</organism>
<dbReference type="SUPFAM" id="SSF103473">
    <property type="entry name" value="MFS general substrate transporter"/>
    <property type="match status" value="1"/>
</dbReference>
<dbReference type="Gene3D" id="1.20.1250.20">
    <property type="entry name" value="MFS general substrate transporter like domains"/>
    <property type="match status" value="2"/>
</dbReference>
<dbReference type="PANTHER" id="PTHR43184">
    <property type="entry name" value="MAJOR FACILITATOR SUPERFAMILY TRANSPORTER 16, ISOFORM B"/>
    <property type="match status" value="1"/>
</dbReference>
<feature type="transmembrane region" description="Helical" evidence="8">
    <location>
        <begin position="514"/>
        <end position="534"/>
    </location>
</feature>
<dbReference type="PROSITE" id="PS50850">
    <property type="entry name" value="MFS"/>
    <property type="match status" value="1"/>
</dbReference>
<dbReference type="GO" id="GO:0005789">
    <property type="term" value="C:endoplasmic reticulum membrane"/>
    <property type="evidence" value="ECO:0007669"/>
    <property type="project" value="TreeGrafter"/>
</dbReference>
<evidence type="ECO:0000313" key="10">
    <source>
        <dbReference type="EMBL" id="OWF53822.1"/>
    </source>
</evidence>
<dbReference type="AlphaFoldDB" id="A0A210QYP8"/>
<dbReference type="PANTHER" id="PTHR43184:SF12">
    <property type="entry name" value="SUGAR PHOSPHATE EXCHANGER 3"/>
    <property type="match status" value="1"/>
</dbReference>
<comment type="subcellular location">
    <subcellularLocation>
        <location evidence="1">Membrane</location>
        <topology evidence="1">Multi-pass membrane protein</topology>
    </subcellularLocation>
</comment>
<feature type="transmembrane region" description="Helical" evidence="8">
    <location>
        <begin position="119"/>
        <end position="141"/>
    </location>
</feature>
<evidence type="ECO:0000259" key="9">
    <source>
        <dbReference type="PROSITE" id="PS50850"/>
    </source>
</evidence>
<feature type="transmembrane region" description="Helical" evidence="8">
    <location>
        <begin position="349"/>
        <end position="370"/>
    </location>
</feature>
<dbReference type="FunFam" id="1.20.1250.20:FF:000028">
    <property type="entry name" value="Sugar phosphate exchanger 3 isoform 1"/>
    <property type="match status" value="1"/>
</dbReference>
<accession>A0A210QYP8</accession>
<dbReference type="InterPro" id="IPR044740">
    <property type="entry name" value="SLC37A1_2"/>
</dbReference>
<proteinExistence type="inferred from homology"/>
<dbReference type="Proteomes" id="UP000242188">
    <property type="component" value="Unassembled WGS sequence"/>
</dbReference>
<gene>
    <name evidence="10" type="ORF">KP79_PYT22459</name>
</gene>
<comment type="caution">
    <text evidence="10">The sequence shown here is derived from an EMBL/GenBank/DDBJ whole genome shotgun (WGS) entry which is preliminary data.</text>
</comment>
<keyword evidence="5 8" id="KW-0812">Transmembrane</keyword>
<evidence type="ECO:0000256" key="3">
    <source>
        <dbReference type="ARBA" id="ARBA00022448"/>
    </source>
</evidence>
<dbReference type="InterPro" id="IPR011701">
    <property type="entry name" value="MFS"/>
</dbReference>
<evidence type="ECO:0000256" key="5">
    <source>
        <dbReference type="ARBA" id="ARBA00022692"/>
    </source>
</evidence>
<feature type="transmembrane region" description="Helical" evidence="8">
    <location>
        <begin position="443"/>
        <end position="468"/>
    </location>
</feature>
<evidence type="ECO:0000256" key="8">
    <source>
        <dbReference type="SAM" id="Phobius"/>
    </source>
</evidence>
<evidence type="ECO:0000313" key="11">
    <source>
        <dbReference type="Proteomes" id="UP000242188"/>
    </source>
</evidence>
<evidence type="ECO:0000256" key="6">
    <source>
        <dbReference type="ARBA" id="ARBA00022989"/>
    </source>
</evidence>
<reference evidence="10 11" key="1">
    <citation type="journal article" date="2017" name="Nat. Ecol. Evol.">
        <title>Scallop genome provides insights into evolution of bilaterian karyotype and development.</title>
        <authorList>
            <person name="Wang S."/>
            <person name="Zhang J."/>
            <person name="Jiao W."/>
            <person name="Li J."/>
            <person name="Xun X."/>
            <person name="Sun Y."/>
            <person name="Guo X."/>
            <person name="Huan P."/>
            <person name="Dong B."/>
            <person name="Zhang L."/>
            <person name="Hu X."/>
            <person name="Sun X."/>
            <person name="Wang J."/>
            <person name="Zhao C."/>
            <person name="Wang Y."/>
            <person name="Wang D."/>
            <person name="Huang X."/>
            <person name="Wang R."/>
            <person name="Lv J."/>
            <person name="Li Y."/>
            <person name="Zhang Z."/>
            <person name="Liu B."/>
            <person name="Lu W."/>
            <person name="Hui Y."/>
            <person name="Liang J."/>
            <person name="Zhou Z."/>
            <person name="Hou R."/>
            <person name="Li X."/>
            <person name="Liu Y."/>
            <person name="Li H."/>
            <person name="Ning X."/>
            <person name="Lin Y."/>
            <person name="Zhao L."/>
            <person name="Xing Q."/>
            <person name="Dou J."/>
            <person name="Li Y."/>
            <person name="Mao J."/>
            <person name="Guo H."/>
            <person name="Dou H."/>
            <person name="Li T."/>
            <person name="Mu C."/>
            <person name="Jiang W."/>
            <person name="Fu Q."/>
            <person name="Fu X."/>
            <person name="Miao Y."/>
            <person name="Liu J."/>
            <person name="Yu Q."/>
            <person name="Li R."/>
            <person name="Liao H."/>
            <person name="Li X."/>
            <person name="Kong Y."/>
            <person name="Jiang Z."/>
            <person name="Chourrout D."/>
            <person name="Li R."/>
            <person name="Bao Z."/>
        </authorList>
    </citation>
    <scope>NUCLEOTIDE SEQUENCE [LARGE SCALE GENOMIC DNA]</scope>
    <source>
        <strain evidence="10 11">PY_sf001</strain>
    </source>
</reference>
<keyword evidence="7 8" id="KW-0472">Membrane</keyword>
<keyword evidence="6 8" id="KW-1133">Transmembrane helix</keyword>
<feature type="transmembrane region" description="Helical" evidence="8">
    <location>
        <begin position="480"/>
        <end position="502"/>
    </location>
</feature>
<feature type="transmembrane region" description="Helical" evidence="8">
    <location>
        <begin position="24"/>
        <end position="42"/>
    </location>
</feature>